<dbReference type="Pfam" id="PF06445">
    <property type="entry name" value="GyrI-like"/>
    <property type="match status" value="1"/>
</dbReference>
<feature type="compositionally biased region" description="Basic and acidic residues" evidence="4">
    <location>
        <begin position="120"/>
        <end position="135"/>
    </location>
</feature>
<evidence type="ECO:0000256" key="3">
    <source>
        <dbReference type="ARBA" id="ARBA00023163"/>
    </source>
</evidence>
<dbReference type="Proteomes" id="UP000075635">
    <property type="component" value="Unassembled WGS sequence"/>
</dbReference>
<evidence type="ECO:0000256" key="4">
    <source>
        <dbReference type="SAM" id="MobiDB-lite"/>
    </source>
</evidence>
<feature type="region of interest" description="Disordered" evidence="4">
    <location>
        <begin position="120"/>
        <end position="157"/>
    </location>
</feature>
<gene>
    <name evidence="6" type="ORF">BE17_02240</name>
</gene>
<sequence length="321" mass="35485">MASSDRSRAEYKKRVNRVIDHIQAHRAEELSLETLAAVAAFSPFHFHRVFKSMTGENLREFIQRTRLENAASHLTLRPRADILEIALENGFSSASAFARAFKERFGMSASAWRSGGAAEARKARKAESKPGEVVRKPGKAAARAEDHDGSSSGADARNNEEMIMNVTVKTLPSYHVAYIRNVGPYGVGGGVQDTWQRLARWAAARDLWTADRLCLGIAHDNPNVTEPAKCRHDAAIVIPDGFKTDGDVNVTDVAGGKYAAGVFVGRASEIGAAWDQLFGRWLPESGYQPDHRPCFELYRGEFQDPETNNFRCEICLPVRPL</sequence>
<keyword evidence="2" id="KW-0238">DNA-binding</keyword>
<accession>A0A150SJW5</accession>
<comment type="caution">
    <text evidence="6">The sequence shown here is derived from an EMBL/GenBank/DDBJ whole genome shotgun (WGS) entry which is preliminary data.</text>
</comment>
<dbReference type="SMART" id="SM00871">
    <property type="entry name" value="AraC_E_bind"/>
    <property type="match status" value="1"/>
</dbReference>
<dbReference type="InterPro" id="IPR029442">
    <property type="entry name" value="GyrI-like"/>
</dbReference>
<name>A0A150SJW5_SORCE</name>
<dbReference type="InterPro" id="IPR050908">
    <property type="entry name" value="SmbC-like"/>
</dbReference>
<protein>
    <submittedName>
        <fullName evidence="6">AraC family transcriptional regulator</fullName>
    </submittedName>
</protein>
<dbReference type="PROSITE" id="PS00041">
    <property type="entry name" value="HTH_ARAC_FAMILY_1"/>
    <property type="match status" value="1"/>
</dbReference>
<dbReference type="PRINTS" id="PR00032">
    <property type="entry name" value="HTHARAC"/>
</dbReference>
<dbReference type="InterPro" id="IPR018060">
    <property type="entry name" value="HTH_AraC"/>
</dbReference>
<dbReference type="InterPro" id="IPR010499">
    <property type="entry name" value="AraC_E-bd"/>
</dbReference>
<proteinExistence type="predicted"/>
<dbReference type="SUPFAM" id="SSF55136">
    <property type="entry name" value="Probable bacterial effector-binding domain"/>
    <property type="match status" value="1"/>
</dbReference>
<dbReference type="AlphaFoldDB" id="A0A150SJW5"/>
<keyword evidence="3" id="KW-0804">Transcription</keyword>
<keyword evidence="1" id="KW-0805">Transcription regulation</keyword>
<dbReference type="Pfam" id="PF12833">
    <property type="entry name" value="HTH_18"/>
    <property type="match status" value="1"/>
</dbReference>
<dbReference type="SMART" id="SM00342">
    <property type="entry name" value="HTH_ARAC"/>
    <property type="match status" value="1"/>
</dbReference>
<dbReference type="PANTHER" id="PTHR40055:SF1">
    <property type="entry name" value="TRANSCRIPTIONAL REGULATOR YGIV-RELATED"/>
    <property type="match status" value="1"/>
</dbReference>
<evidence type="ECO:0000256" key="1">
    <source>
        <dbReference type="ARBA" id="ARBA00023015"/>
    </source>
</evidence>
<dbReference type="PROSITE" id="PS01124">
    <property type="entry name" value="HTH_ARAC_FAMILY_2"/>
    <property type="match status" value="1"/>
</dbReference>
<evidence type="ECO:0000313" key="6">
    <source>
        <dbReference type="EMBL" id="KYF92719.1"/>
    </source>
</evidence>
<dbReference type="InterPro" id="IPR009057">
    <property type="entry name" value="Homeodomain-like_sf"/>
</dbReference>
<evidence type="ECO:0000256" key="2">
    <source>
        <dbReference type="ARBA" id="ARBA00023125"/>
    </source>
</evidence>
<reference evidence="6 7" key="1">
    <citation type="submission" date="2014-02" db="EMBL/GenBank/DDBJ databases">
        <title>The small core and large imbalanced accessory genome model reveals a collaborative survival strategy of Sorangium cellulosum strains in nature.</title>
        <authorList>
            <person name="Han K."/>
            <person name="Peng R."/>
            <person name="Blom J."/>
            <person name="Li Y.-Z."/>
        </authorList>
    </citation>
    <scope>NUCLEOTIDE SEQUENCE [LARGE SCALE GENOMIC DNA]</scope>
    <source>
        <strain evidence="6 7">So0011-07</strain>
    </source>
</reference>
<dbReference type="InterPro" id="IPR020449">
    <property type="entry name" value="Tscrpt_reg_AraC-type_HTH"/>
</dbReference>
<dbReference type="SUPFAM" id="SSF46689">
    <property type="entry name" value="Homeodomain-like"/>
    <property type="match status" value="2"/>
</dbReference>
<dbReference type="GO" id="GO:0043565">
    <property type="term" value="F:sequence-specific DNA binding"/>
    <property type="evidence" value="ECO:0007669"/>
    <property type="project" value="InterPro"/>
</dbReference>
<dbReference type="GO" id="GO:0003700">
    <property type="term" value="F:DNA-binding transcription factor activity"/>
    <property type="evidence" value="ECO:0007669"/>
    <property type="project" value="InterPro"/>
</dbReference>
<dbReference type="PANTHER" id="PTHR40055">
    <property type="entry name" value="TRANSCRIPTIONAL REGULATOR YGIV-RELATED"/>
    <property type="match status" value="1"/>
</dbReference>
<evidence type="ECO:0000313" key="7">
    <source>
        <dbReference type="Proteomes" id="UP000075635"/>
    </source>
</evidence>
<dbReference type="EMBL" id="JEMB01000888">
    <property type="protein sequence ID" value="KYF92719.1"/>
    <property type="molecule type" value="Genomic_DNA"/>
</dbReference>
<dbReference type="Gene3D" id="1.10.10.60">
    <property type="entry name" value="Homeodomain-like"/>
    <property type="match status" value="2"/>
</dbReference>
<dbReference type="Gene3D" id="3.20.80.10">
    <property type="entry name" value="Regulatory factor, effector binding domain"/>
    <property type="match status" value="1"/>
</dbReference>
<dbReference type="InterPro" id="IPR018062">
    <property type="entry name" value="HTH_AraC-typ_CS"/>
</dbReference>
<dbReference type="InterPro" id="IPR011256">
    <property type="entry name" value="Reg_factor_effector_dom_sf"/>
</dbReference>
<evidence type="ECO:0000259" key="5">
    <source>
        <dbReference type="PROSITE" id="PS01124"/>
    </source>
</evidence>
<feature type="domain" description="HTH araC/xylS-type" evidence="5">
    <location>
        <begin position="16"/>
        <end position="115"/>
    </location>
</feature>
<organism evidence="6 7">
    <name type="scientific">Sorangium cellulosum</name>
    <name type="common">Polyangium cellulosum</name>
    <dbReference type="NCBI Taxonomy" id="56"/>
    <lineage>
        <taxon>Bacteria</taxon>
        <taxon>Pseudomonadati</taxon>
        <taxon>Myxococcota</taxon>
        <taxon>Polyangia</taxon>
        <taxon>Polyangiales</taxon>
        <taxon>Polyangiaceae</taxon>
        <taxon>Sorangium</taxon>
    </lineage>
</organism>